<feature type="region of interest" description="Disordered" evidence="10">
    <location>
        <begin position="1"/>
        <end position="73"/>
    </location>
</feature>
<dbReference type="InterPro" id="IPR029028">
    <property type="entry name" value="Alpha/beta_knot_MTases"/>
</dbReference>
<gene>
    <name evidence="12" type="ORF">CAC42_1877</name>
</gene>
<dbReference type="CDD" id="cd18105">
    <property type="entry name" value="SpoU-like_MRM1"/>
    <property type="match status" value="1"/>
</dbReference>
<comment type="caution">
    <text evidence="12">The sequence shown here is derived from an EMBL/GenBank/DDBJ whole genome shotgun (WGS) entry which is preliminary data.</text>
</comment>
<dbReference type="STRING" id="2082308.A0A2K1QVP9"/>
<dbReference type="Gene3D" id="3.30.1330.30">
    <property type="match status" value="1"/>
</dbReference>
<dbReference type="InterPro" id="IPR001537">
    <property type="entry name" value="SpoU_MeTrfase"/>
</dbReference>
<dbReference type="GO" id="GO:0005739">
    <property type="term" value="C:mitochondrion"/>
    <property type="evidence" value="ECO:0007669"/>
    <property type="project" value="UniProtKB-SubCell"/>
</dbReference>
<dbReference type="GO" id="GO:0016435">
    <property type="term" value="F:rRNA (guanine) methyltransferase activity"/>
    <property type="evidence" value="ECO:0007669"/>
    <property type="project" value="TreeGrafter"/>
</dbReference>
<evidence type="ECO:0000256" key="10">
    <source>
        <dbReference type="SAM" id="MobiDB-lite"/>
    </source>
</evidence>
<evidence type="ECO:0000256" key="5">
    <source>
        <dbReference type="ARBA" id="ARBA00022679"/>
    </source>
</evidence>
<dbReference type="FunCoup" id="A0A2K1QVP9">
    <property type="interactions" value="210"/>
</dbReference>
<dbReference type="Gene3D" id="3.40.1280.10">
    <property type="match status" value="1"/>
</dbReference>
<evidence type="ECO:0000313" key="13">
    <source>
        <dbReference type="Proteomes" id="UP000243797"/>
    </source>
</evidence>
<dbReference type="SUPFAM" id="SSF75217">
    <property type="entry name" value="alpha/beta knot"/>
    <property type="match status" value="1"/>
</dbReference>
<evidence type="ECO:0000256" key="7">
    <source>
        <dbReference type="ARBA" id="ARBA00022946"/>
    </source>
</evidence>
<evidence type="ECO:0000256" key="2">
    <source>
        <dbReference type="ARBA" id="ARBA00007228"/>
    </source>
</evidence>
<comment type="similarity">
    <text evidence="2">Belongs to the class IV-like SAM-binding methyltransferase superfamily. RNA methyltransferase TrmH family.</text>
</comment>
<evidence type="ECO:0000256" key="9">
    <source>
        <dbReference type="ARBA" id="ARBA00034881"/>
    </source>
</evidence>
<dbReference type="PANTHER" id="PTHR46103:SF1">
    <property type="entry name" value="RRNA METHYLTRANSFERASE 1, MITOCHONDRIAL"/>
    <property type="match status" value="1"/>
</dbReference>
<evidence type="ECO:0000256" key="6">
    <source>
        <dbReference type="ARBA" id="ARBA00022691"/>
    </source>
</evidence>
<reference evidence="12 13" key="1">
    <citation type="submission" date="2017-06" db="EMBL/GenBank/DDBJ databases">
        <title>Draft genome sequence of a variant of Elsinoe murrayae.</title>
        <authorList>
            <person name="Cheng Q."/>
        </authorList>
    </citation>
    <scope>NUCLEOTIDE SEQUENCE [LARGE SCALE GENOMIC DNA]</scope>
    <source>
        <strain evidence="12 13">CQ-2017a</strain>
    </source>
</reference>
<feature type="compositionally biased region" description="Basic and acidic residues" evidence="10">
    <location>
        <begin position="1"/>
        <end position="15"/>
    </location>
</feature>
<evidence type="ECO:0000259" key="11">
    <source>
        <dbReference type="SMART" id="SM00967"/>
    </source>
</evidence>
<dbReference type="PANTHER" id="PTHR46103">
    <property type="entry name" value="RRNA METHYLTRANSFERASE 1, MITOCHONDRIAL"/>
    <property type="match status" value="1"/>
</dbReference>
<keyword evidence="4 12" id="KW-0489">Methyltransferase</keyword>
<dbReference type="EMBL" id="NKHZ01000033">
    <property type="protein sequence ID" value="PNS19141.1"/>
    <property type="molecule type" value="Genomic_DNA"/>
</dbReference>
<dbReference type="Pfam" id="PF00588">
    <property type="entry name" value="SpoU_methylase"/>
    <property type="match status" value="1"/>
</dbReference>
<evidence type="ECO:0000256" key="4">
    <source>
        <dbReference type="ARBA" id="ARBA00022603"/>
    </source>
</evidence>
<keyword evidence="7" id="KW-0809">Transit peptide</keyword>
<comment type="subcellular location">
    <subcellularLocation>
        <location evidence="1">Mitochondrion</location>
    </subcellularLocation>
</comment>
<dbReference type="AlphaFoldDB" id="A0A2K1QVP9"/>
<dbReference type="SMART" id="SM00967">
    <property type="entry name" value="SpoU_sub_bind"/>
    <property type="match status" value="1"/>
</dbReference>
<feature type="compositionally biased region" description="Basic and acidic residues" evidence="10">
    <location>
        <begin position="26"/>
        <end position="43"/>
    </location>
</feature>
<name>A0A2K1QVP9_9PEZI</name>
<protein>
    <recommendedName>
        <fullName evidence="9">rRNA methyltransferase 1, mitochondrial</fullName>
    </recommendedName>
</protein>
<evidence type="ECO:0000313" key="12">
    <source>
        <dbReference type="EMBL" id="PNS19141.1"/>
    </source>
</evidence>
<keyword evidence="3" id="KW-0698">rRNA processing</keyword>
<evidence type="ECO:0000256" key="1">
    <source>
        <dbReference type="ARBA" id="ARBA00004173"/>
    </source>
</evidence>
<dbReference type="InterPro" id="IPR029026">
    <property type="entry name" value="tRNA_m1G_MTases_N"/>
</dbReference>
<sequence>MAEAREKRSRYRDADTGNSRSAPDQRASRTPRERYVHQGDASRRSQPQPENPFGDPQRSSREPRDITLEDDSYGDFAVPTLQRASAASEFIYGRSAAFAVLQAGRRKIYSAYINKSRLEESGSLSTILELCSKRNIEPRDMQTAGEKRMMDSVASDRPHNGIVLDVSPIPYLPVRALGEVKSDKSDAIITTLQKAPQSAEEEVVNSVIRHLTTKSPWRCPFILLLDGIRDEGNLGNIIRTAHFYGVDGIAVCTDGTASVNSSIVAKAASGAIEAVPFLAIKNPKTFVQESRSNGWEVWASIAPDEGAKTIKPEDRRRMFAKTWFETRENPTLTTDMLSPLVERPCILMLGAEGDGLSNVMSRRADKMVTIGRPEASATDVGVDSLNVGSAAAVLVEAFMKKPAELDAAKVLVRRKHLKGMDWTAENSPNMRMKKFTVEG</sequence>
<evidence type="ECO:0000256" key="8">
    <source>
        <dbReference type="ARBA" id="ARBA00023128"/>
    </source>
</evidence>
<dbReference type="InParanoid" id="A0A2K1QVP9"/>
<accession>A0A2K1QVP9</accession>
<keyword evidence="8" id="KW-0496">Mitochondrion</keyword>
<dbReference type="InterPro" id="IPR047182">
    <property type="entry name" value="MRM1"/>
</dbReference>
<keyword evidence="13" id="KW-1185">Reference proteome</keyword>
<organism evidence="12 13">
    <name type="scientific">Sphaceloma murrayae</name>
    <dbReference type="NCBI Taxonomy" id="2082308"/>
    <lineage>
        <taxon>Eukaryota</taxon>
        <taxon>Fungi</taxon>
        <taxon>Dikarya</taxon>
        <taxon>Ascomycota</taxon>
        <taxon>Pezizomycotina</taxon>
        <taxon>Dothideomycetes</taxon>
        <taxon>Dothideomycetidae</taxon>
        <taxon>Myriangiales</taxon>
        <taxon>Elsinoaceae</taxon>
        <taxon>Sphaceloma</taxon>
    </lineage>
</organism>
<keyword evidence="5 12" id="KW-0808">Transferase</keyword>
<dbReference type="InterPro" id="IPR013123">
    <property type="entry name" value="SpoU_subst-bd"/>
</dbReference>
<feature type="compositionally biased region" description="Basic and acidic residues" evidence="10">
    <location>
        <begin position="58"/>
        <end position="67"/>
    </location>
</feature>
<dbReference type="Proteomes" id="UP000243797">
    <property type="component" value="Unassembled WGS sequence"/>
</dbReference>
<keyword evidence="6" id="KW-0949">S-adenosyl-L-methionine</keyword>
<evidence type="ECO:0000256" key="3">
    <source>
        <dbReference type="ARBA" id="ARBA00022552"/>
    </source>
</evidence>
<dbReference type="InterPro" id="IPR047261">
    <property type="entry name" value="MRM1_MeTrfase_dom"/>
</dbReference>
<dbReference type="GO" id="GO:0003723">
    <property type="term" value="F:RNA binding"/>
    <property type="evidence" value="ECO:0007669"/>
    <property type="project" value="InterPro"/>
</dbReference>
<dbReference type="Pfam" id="PF08032">
    <property type="entry name" value="SpoU_sub_bind"/>
    <property type="match status" value="1"/>
</dbReference>
<feature type="domain" description="RNA 2-O ribose methyltransferase substrate binding" evidence="11">
    <location>
        <begin position="90"/>
        <end position="172"/>
    </location>
</feature>
<dbReference type="SUPFAM" id="SSF55315">
    <property type="entry name" value="L30e-like"/>
    <property type="match status" value="1"/>
</dbReference>
<proteinExistence type="inferred from homology"/>
<dbReference type="OrthoDB" id="270651at2759"/>
<dbReference type="InterPro" id="IPR029064">
    <property type="entry name" value="Ribosomal_eL30-like_sf"/>
</dbReference>